<feature type="compositionally biased region" description="Basic and acidic residues" evidence="3">
    <location>
        <begin position="433"/>
        <end position="446"/>
    </location>
</feature>
<evidence type="ECO:0000259" key="4">
    <source>
        <dbReference type="SMART" id="SM01141"/>
    </source>
</evidence>
<feature type="compositionally biased region" description="Low complexity" evidence="3">
    <location>
        <begin position="311"/>
        <end position="322"/>
    </location>
</feature>
<evidence type="ECO:0000313" key="5">
    <source>
        <dbReference type="EMBL" id="PON39793.1"/>
    </source>
</evidence>
<feature type="compositionally biased region" description="Basic and acidic residues" evidence="3">
    <location>
        <begin position="267"/>
        <end position="280"/>
    </location>
</feature>
<comment type="caution">
    <text evidence="5">The sequence shown here is derived from an EMBL/GenBank/DDBJ whole genome shotgun (WGS) entry which is preliminary data.</text>
</comment>
<name>A0A2P5ATC1_PARAD</name>
<sequence>MWHEARRSERKVHDMMDAARKRAQRRAVFLAKRRGDPQQSIQLVGTRCRMYRDDGLYQASEDQQGLIPWNGKQDVLIDRFDGRALLDFIRESGSRHFQAQEKSEEEEELEECVNFERYRDLIKHRRRGFTDEEGLQHVDQEMEAKITASFAPQRSQLAQPPATKGSYSQVGFSYEGDGKEEAHSSDADDNDEEDDDDDNDEEDDDDDFNSDDSNDEGMDKIAKEFGVKRYGWLVYMDKKAKEEEKRQKEVIKGDPAIRKLTRKERRKVSQIEREREREAARITGTRVLHHDPYRESRRSPTYEAYSRSRRSGSQSRSPSYSRRYPRGRHSDDVHRSKPVAPKIEYITEFGGSGDSKETKLEGFSPPSSPPSQADVLNRPSSGHILEALHVDPASGVSVSKDKGTKVPKPSVSTSSALAKLTKGSTSGGPLKQQEGEKKETPQERLKRIMSRQLNKQIKKDTAAEMAKKREQERQRMEKLAETNRLSRYRRRSRSRSYSRSPPRRYRRSRSPSRSRGSRRYNSRSPSRSWSPSRSRSRTRTRSRSQSQSHSRSPSCQGCDLDEYAISSRRWDFGLWLYASSSRHSE</sequence>
<feature type="region of interest" description="Disordered" evidence="3">
    <location>
        <begin position="151"/>
        <end position="220"/>
    </location>
</feature>
<dbReference type="GO" id="GO:0008380">
    <property type="term" value="P:RNA splicing"/>
    <property type="evidence" value="ECO:0007669"/>
    <property type="project" value="UniProtKB-KW"/>
</dbReference>
<dbReference type="InterPro" id="IPR019147">
    <property type="entry name" value="SWAP_N_domain"/>
</dbReference>
<dbReference type="OrthoDB" id="10070965at2759"/>
<dbReference type="SMART" id="SM01141">
    <property type="entry name" value="DRY_EERY"/>
    <property type="match status" value="1"/>
</dbReference>
<gene>
    <name evidence="5" type="ORF">PanWU01x14_302220</name>
</gene>
<dbReference type="Proteomes" id="UP000237105">
    <property type="component" value="Unassembled WGS sequence"/>
</dbReference>
<proteinExistence type="predicted"/>
<feature type="compositionally biased region" description="Basic and acidic residues" evidence="3">
    <location>
        <begin position="457"/>
        <end position="481"/>
    </location>
</feature>
<feature type="compositionally biased region" description="Basic and acidic residues" evidence="3">
    <location>
        <begin position="288"/>
        <end position="300"/>
    </location>
</feature>
<keyword evidence="1" id="KW-0507">mRNA processing</keyword>
<evidence type="ECO:0000313" key="6">
    <source>
        <dbReference type="Proteomes" id="UP000237105"/>
    </source>
</evidence>
<protein>
    <submittedName>
        <fullName evidence="5">Suppressor of white apricot N-terminal domain containing protein</fullName>
    </submittedName>
</protein>
<dbReference type="STRING" id="3476.A0A2P5ATC1"/>
<evidence type="ECO:0000256" key="3">
    <source>
        <dbReference type="SAM" id="MobiDB-lite"/>
    </source>
</evidence>
<dbReference type="AlphaFoldDB" id="A0A2P5ATC1"/>
<keyword evidence="6" id="KW-1185">Reference proteome</keyword>
<dbReference type="GO" id="GO:0006397">
    <property type="term" value="P:mRNA processing"/>
    <property type="evidence" value="ECO:0007669"/>
    <property type="project" value="UniProtKB-KW"/>
</dbReference>
<keyword evidence="2" id="KW-0508">mRNA splicing</keyword>
<dbReference type="PANTHER" id="PTHR13161:SF4">
    <property type="entry name" value="CLK4-ASSOCIATING SERINE_ARGININE RICH PROTEIN"/>
    <property type="match status" value="1"/>
</dbReference>
<dbReference type="InterPro" id="IPR040397">
    <property type="entry name" value="SWAP"/>
</dbReference>
<feature type="compositionally biased region" description="Low complexity" evidence="3">
    <location>
        <begin position="522"/>
        <end position="533"/>
    </location>
</feature>
<feature type="compositionally biased region" description="Low complexity" evidence="3">
    <location>
        <begin position="543"/>
        <end position="554"/>
    </location>
</feature>
<dbReference type="PANTHER" id="PTHR13161">
    <property type="entry name" value="SPLICING FACTOR SUPPRESSOR OF WHITE APRICOT"/>
    <property type="match status" value="1"/>
</dbReference>
<dbReference type="EMBL" id="JXTB01000455">
    <property type="protein sequence ID" value="PON39793.1"/>
    <property type="molecule type" value="Genomic_DNA"/>
</dbReference>
<feature type="region of interest" description="Disordered" evidence="3">
    <location>
        <begin position="241"/>
        <end position="558"/>
    </location>
</feature>
<feature type="compositionally biased region" description="Basic and acidic residues" evidence="3">
    <location>
        <begin position="176"/>
        <end position="186"/>
    </location>
</feature>
<feature type="compositionally biased region" description="Acidic residues" evidence="3">
    <location>
        <begin position="187"/>
        <end position="216"/>
    </location>
</feature>
<accession>A0A2P5ATC1</accession>
<evidence type="ECO:0000256" key="2">
    <source>
        <dbReference type="ARBA" id="ARBA00023187"/>
    </source>
</evidence>
<reference evidence="6" key="1">
    <citation type="submission" date="2016-06" db="EMBL/GenBank/DDBJ databases">
        <title>Parallel loss of symbiosis genes in relatives of nitrogen-fixing non-legume Parasponia.</title>
        <authorList>
            <person name="Van Velzen R."/>
            <person name="Holmer R."/>
            <person name="Bu F."/>
            <person name="Rutten L."/>
            <person name="Van Zeijl A."/>
            <person name="Liu W."/>
            <person name="Santuari L."/>
            <person name="Cao Q."/>
            <person name="Sharma T."/>
            <person name="Shen D."/>
            <person name="Roswanjaya Y."/>
            <person name="Wardhani T."/>
            <person name="Kalhor M.S."/>
            <person name="Jansen J."/>
            <person name="Van den Hoogen J."/>
            <person name="Gungor B."/>
            <person name="Hartog M."/>
            <person name="Hontelez J."/>
            <person name="Verver J."/>
            <person name="Yang W.-C."/>
            <person name="Schijlen E."/>
            <person name="Repin R."/>
            <person name="Schilthuizen M."/>
            <person name="Schranz E."/>
            <person name="Heidstra R."/>
            <person name="Miyata K."/>
            <person name="Fedorova E."/>
            <person name="Kohlen W."/>
            <person name="Bisseling T."/>
            <person name="Smit S."/>
            <person name="Geurts R."/>
        </authorList>
    </citation>
    <scope>NUCLEOTIDE SEQUENCE [LARGE SCALE GENOMIC DNA]</scope>
    <source>
        <strain evidence="6">cv. WU1-14</strain>
    </source>
</reference>
<feature type="compositionally biased region" description="Basic and acidic residues" evidence="3">
    <location>
        <begin position="241"/>
        <end position="257"/>
    </location>
</feature>
<feature type="domain" description="Suppressor of white apricot N-terminal" evidence="4">
    <location>
        <begin position="39"/>
        <end position="178"/>
    </location>
</feature>
<evidence type="ECO:0000256" key="1">
    <source>
        <dbReference type="ARBA" id="ARBA00022664"/>
    </source>
</evidence>
<organism evidence="5 6">
    <name type="scientific">Parasponia andersonii</name>
    <name type="common">Sponia andersonii</name>
    <dbReference type="NCBI Taxonomy" id="3476"/>
    <lineage>
        <taxon>Eukaryota</taxon>
        <taxon>Viridiplantae</taxon>
        <taxon>Streptophyta</taxon>
        <taxon>Embryophyta</taxon>
        <taxon>Tracheophyta</taxon>
        <taxon>Spermatophyta</taxon>
        <taxon>Magnoliopsida</taxon>
        <taxon>eudicotyledons</taxon>
        <taxon>Gunneridae</taxon>
        <taxon>Pentapetalae</taxon>
        <taxon>rosids</taxon>
        <taxon>fabids</taxon>
        <taxon>Rosales</taxon>
        <taxon>Cannabaceae</taxon>
        <taxon>Parasponia</taxon>
    </lineage>
</organism>
<dbReference type="Pfam" id="PF09750">
    <property type="entry name" value="DRY_EERY"/>
    <property type="match status" value="1"/>
</dbReference>
<feature type="compositionally biased region" description="Basic residues" evidence="3">
    <location>
        <begin position="486"/>
        <end position="521"/>
    </location>
</feature>